<comment type="caution">
    <text evidence="3">The sequence shown here is derived from an EMBL/GenBank/DDBJ whole genome shotgun (WGS) entry which is preliminary data.</text>
</comment>
<accession>A0A1F7H234</accession>
<evidence type="ECO:0000313" key="4">
    <source>
        <dbReference type="Proteomes" id="UP000177913"/>
    </source>
</evidence>
<keyword evidence="1" id="KW-0472">Membrane</keyword>
<dbReference type="InterPro" id="IPR036866">
    <property type="entry name" value="RibonucZ/Hydroxyglut_hydro"/>
</dbReference>
<dbReference type="InterPro" id="IPR052159">
    <property type="entry name" value="Competence_DNA_uptake"/>
</dbReference>
<dbReference type="Gene3D" id="3.60.15.10">
    <property type="entry name" value="Ribonuclease Z/Hydroxyacylglutathione hydrolase-like"/>
    <property type="match status" value="1"/>
</dbReference>
<organism evidence="3 4">
    <name type="scientific">Candidatus Roizmanbacteria bacterium RIFCSPHIGHO2_02_FULL_38_11</name>
    <dbReference type="NCBI Taxonomy" id="1802039"/>
    <lineage>
        <taxon>Bacteria</taxon>
        <taxon>Candidatus Roizmaniibacteriota</taxon>
    </lineage>
</organism>
<dbReference type="SUPFAM" id="SSF56281">
    <property type="entry name" value="Metallo-hydrolase/oxidoreductase"/>
    <property type="match status" value="1"/>
</dbReference>
<dbReference type="EMBL" id="MFZO01000007">
    <property type="protein sequence ID" value="OGK25510.1"/>
    <property type="molecule type" value="Genomic_DNA"/>
</dbReference>
<feature type="transmembrane region" description="Helical" evidence="1">
    <location>
        <begin position="12"/>
        <end position="31"/>
    </location>
</feature>
<evidence type="ECO:0000256" key="1">
    <source>
        <dbReference type="SAM" id="Phobius"/>
    </source>
</evidence>
<reference evidence="3 4" key="1">
    <citation type="journal article" date="2016" name="Nat. Commun.">
        <title>Thousands of microbial genomes shed light on interconnected biogeochemical processes in an aquifer system.</title>
        <authorList>
            <person name="Anantharaman K."/>
            <person name="Brown C.T."/>
            <person name="Hug L.A."/>
            <person name="Sharon I."/>
            <person name="Castelle C.J."/>
            <person name="Probst A.J."/>
            <person name="Thomas B.C."/>
            <person name="Singh A."/>
            <person name="Wilkins M.J."/>
            <person name="Karaoz U."/>
            <person name="Brodie E.L."/>
            <person name="Williams K.H."/>
            <person name="Hubbard S.S."/>
            <person name="Banfield J.F."/>
        </authorList>
    </citation>
    <scope>NUCLEOTIDE SEQUENCE [LARGE SCALE GENOMIC DNA]</scope>
</reference>
<dbReference type="AlphaFoldDB" id="A0A1F7H234"/>
<proteinExistence type="predicted"/>
<dbReference type="InterPro" id="IPR035681">
    <property type="entry name" value="ComA-like_MBL"/>
</dbReference>
<feature type="domain" description="Metallo-beta-lactamase" evidence="2">
    <location>
        <begin position="43"/>
        <end position="261"/>
    </location>
</feature>
<protein>
    <recommendedName>
        <fullName evidence="2">Metallo-beta-lactamase domain-containing protein</fullName>
    </recommendedName>
</protein>
<sequence length="301" mass="34389">MFQLPFSKKTLLITAFLSSIVVLLVFFSNYFNSQTRIVFCDVGQGDGTYIRIKNRIDILVDAGPDRKILECLGKYMPFYDRTIEIAIISHQQKDHFGGFLYILDRYDIKKLWTSQIYNSSLSMDQLLDKIDTKNVTIEFPKTRRRVKIFDAVIEFFWPSDGFITKNSFVDSETPALFRQTGMDLNNFSLIFFLEVDGVRILFTGDATPLVLSKLLNLSDGRQDQSKIKTQILKIPHHGSKNGLTVEFLKLADPTYGVISVGKNNSHGHPSLEILDMLEAQQVKIRRTDIEGDVVFRIKGSI</sequence>
<dbReference type="InterPro" id="IPR001279">
    <property type="entry name" value="Metallo-B-lactamas"/>
</dbReference>
<gene>
    <name evidence="3" type="ORF">A3C25_00180</name>
</gene>
<dbReference type="Pfam" id="PF00753">
    <property type="entry name" value="Lactamase_B"/>
    <property type="match status" value="1"/>
</dbReference>
<dbReference type="PANTHER" id="PTHR30619:SF1">
    <property type="entry name" value="RECOMBINATION PROTEIN 2"/>
    <property type="match status" value="1"/>
</dbReference>
<dbReference type="PANTHER" id="PTHR30619">
    <property type="entry name" value="DNA INTERNALIZATION/COMPETENCE PROTEIN COMEC/REC2"/>
    <property type="match status" value="1"/>
</dbReference>
<keyword evidence="1" id="KW-0812">Transmembrane</keyword>
<keyword evidence="1" id="KW-1133">Transmembrane helix</keyword>
<evidence type="ECO:0000259" key="2">
    <source>
        <dbReference type="Pfam" id="PF00753"/>
    </source>
</evidence>
<dbReference type="CDD" id="cd07731">
    <property type="entry name" value="ComA-like_MBL-fold"/>
    <property type="match status" value="1"/>
</dbReference>
<dbReference type="Proteomes" id="UP000177913">
    <property type="component" value="Unassembled WGS sequence"/>
</dbReference>
<evidence type="ECO:0000313" key="3">
    <source>
        <dbReference type="EMBL" id="OGK25510.1"/>
    </source>
</evidence>
<name>A0A1F7H234_9BACT</name>